<sequence length="170" mass="18229">MTGLCLTPTACTTGGSSVNTVVPQSQQQAQDTLMNYLKRTLDGLPTGTVIDASRYGSAGSTGYCDDNDSTPTAPRNFSTIGELHSPSGTDNDATVRKVGEIWSSWGWKVIERDEFRKPNQFGYGPDGYRLQIVSASPRSFPPTVNAISPCYPGTIARDDIAFPIQIASDS</sequence>
<protein>
    <submittedName>
        <fullName evidence="1">Uncharacterized protein</fullName>
    </submittedName>
</protein>
<gene>
    <name evidence="1" type="ORF">FR943_17370</name>
</gene>
<dbReference type="EMBL" id="VOMB01000020">
    <property type="protein sequence ID" value="MBU9765611.1"/>
    <property type="molecule type" value="Genomic_DNA"/>
</dbReference>
<reference evidence="1 2" key="1">
    <citation type="journal article" date="2021" name="Sci. Rep.">
        <title>Phenotypic and genomic hallmarks of a novel, potentially pathogenic rapidly growing Mycobacterium species related to the Mycobacterium fortuitum complex.</title>
        <authorList>
            <person name="Gharbi R."/>
            <person name="Khanna V."/>
            <person name="Frigui W."/>
            <person name="Mhenni B."/>
            <person name="Brosch R."/>
            <person name="Mardassi H."/>
        </authorList>
    </citation>
    <scope>NUCLEOTIDE SEQUENCE [LARGE SCALE GENOMIC DNA]</scope>
    <source>
        <strain evidence="1 2">TNTM28</strain>
    </source>
</reference>
<accession>A0ABS6KPR3</accession>
<organism evidence="1 2">
    <name type="scientific">[Mycobacterium] fortunisiensis</name>
    <dbReference type="NCBI Taxonomy" id="2600579"/>
    <lineage>
        <taxon>Bacteria</taxon>
        <taxon>Bacillati</taxon>
        <taxon>Actinomycetota</taxon>
        <taxon>Actinomycetes</taxon>
        <taxon>Mycobacteriales</taxon>
        <taxon>Mycobacteriaceae</taxon>
        <taxon>Mycolicibacterium</taxon>
    </lineage>
</organism>
<evidence type="ECO:0000313" key="2">
    <source>
        <dbReference type="Proteomes" id="UP000812982"/>
    </source>
</evidence>
<comment type="caution">
    <text evidence="1">The sequence shown here is derived from an EMBL/GenBank/DDBJ whole genome shotgun (WGS) entry which is preliminary data.</text>
</comment>
<evidence type="ECO:0000313" key="1">
    <source>
        <dbReference type="EMBL" id="MBU9765611.1"/>
    </source>
</evidence>
<name>A0ABS6KPR3_9MYCO</name>
<proteinExistence type="predicted"/>
<dbReference type="Proteomes" id="UP000812982">
    <property type="component" value="Unassembled WGS sequence"/>
</dbReference>
<keyword evidence="2" id="KW-1185">Reference proteome</keyword>